<dbReference type="RefSeq" id="WP_075858078.1">
    <property type="nucleotide sequence ID" value="NZ_BDJK01000003.1"/>
</dbReference>
<dbReference type="Proteomes" id="UP000187485">
    <property type="component" value="Unassembled WGS sequence"/>
</dbReference>
<dbReference type="OrthoDB" id="2678920at2"/>
<dbReference type="AlphaFoldDB" id="A0A1L8CRV3"/>
<organism evidence="1 2">
    <name type="scientific">Carboxydothermus pertinax</name>
    <dbReference type="NCBI Taxonomy" id="870242"/>
    <lineage>
        <taxon>Bacteria</taxon>
        <taxon>Bacillati</taxon>
        <taxon>Bacillota</taxon>
        <taxon>Clostridia</taxon>
        <taxon>Thermoanaerobacterales</taxon>
        <taxon>Thermoanaerobacteraceae</taxon>
        <taxon>Carboxydothermus</taxon>
    </lineage>
</organism>
<keyword evidence="2" id="KW-1185">Reference proteome</keyword>
<gene>
    <name evidence="1" type="ORF">cpu_01370</name>
</gene>
<comment type="caution">
    <text evidence="1">The sequence shown here is derived from an EMBL/GenBank/DDBJ whole genome shotgun (WGS) entry which is preliminary data.</text>
</comment>
<proteinExistence type="predicted"/>
<accession>A0A1L8CRV3</accession>
<dbReference type="STRING" id="870242.cpu_01370"/>
<protein>
    <submittedName>
        <fullName evidence="1">Uncharacterized protein</fullName>
    </submittedName>
</protein>
<evidence type="ECO:0000313" key="1">
    <source>
        <dbReference type="EMBL" id="GAV21627.1"/>
    </source>
</evidence>
<sequence length="128" mass="14740">MSSVWDVERWVDEAALSAIKMFYPTALTRNISLPLSEIFKHLLFLVEQKKLEVVYDIRCPECYATVNIVNSCVASGDIIECPLGHEFELTADVIFPVFKISESYKEYVRQYCKKKLKRGSMLRGEIPV</sequence>
<dbReference type="EMBL" id="BDJK01000003">
    <property type="protein sequence ID" value="GAV21627.1"/>
    <property type="molecule type" value="Genomic_DNA"/>
</dbReference>
<reference evidence="2" key="1">
    <citation type="submission" date="2016-12" db="EMBL/GenBank/DDBJ databases">
        <title>Draft Genome Sequences od Carboxydothermus pertinax and islandicus, Hydrogenogenic Carboxydotrophic Bacteria.</title>
        <authorList>
            <person name="Fukuyama Y."/>
            <person name="Ohmae K."/>
            <person name="Yoneda Y."/>
            <person name="Yoshida T."/>
            <person name="Sako Y."/>
        </authorList>
    </citation>
    <scope>NUCLEOTIDE SEQUENCE [LARGE SCALE GENOMIC DNA]</scope>
    <source>
        <strain evidence="2">Ug1</strain>
    </source>
</reference>
<name>A0A1L8CRV3_9THEO</name>
<evidence type="ECO:0000313" key="2">
    <source>
        <dbReference type="Proteomes" id="UP000187485"/>
    </source>
</evidence>